<feature type="region of interest" description="Disordered" evidence="1">
    <location>
        <begin position="107"/>
        <end position="144"/>
    </location>
</feature>
<gene>
    <name evidence="3" type="ORF">A176_000289</name>
</gene>
<keyword evidence="2" id="KW-1133">Transmembrane helix</keyword>
<dbReference type="PANTHER" id="PTHR38468">
    <property type="entry name" value="SLL0939 PROTEIN"/>
    <property type="match status" value="1"/>
</dbReference>
<evidence type="ECO:0000313" key="3">
    <source>
        <dbReference type="EMBL" id="AKQ63377.1"/>
    </source>
</evidence>
<evidence type="ECO:0000256" key="2">
    <source>
        <dbReference type="SAM" id="Phobius"/>
    </source>
</evidence>
<dbReference type="OrthoDB" id="9812897at2"/>
<evidence type="ECO:0000313" key="4">
    <source>
        <dbReference type="Proteomes" id="UP000009026"/>
    </source>
</evidence>
<reference evidence="3 4" key="1">
    <citation type="journal article" date="2016" name="PLoS ONE">
        <title>Complete Genome Sequence and Comparative Genomics of a Novel Myxobacterium Myxococcus hansupus.</title>
        <authorList>
            <person name="Sharma G."/>
            <person name="Narwani T."/>
            <person name="Subramanian S."/>
        </authorList>
    </citation>
    <scope>NUCLEOTIDE SEQUENCE [LARGE SCALE GENOMIC DNA]</scope>
    <source>
        <strain evidence="4">mixupus</strain>
    </source>
</reference>
<dbReference type="PATRIC" id="fig|1297742.4.peg.298"/>
<dbReference type="STRING" id="1297742.A176_000289"/>
<feature type="transmembrane region" description="Helical" evidence="2">
    <location>
        <begin position="48"/>
        <end position="69"/>
    </location>
</feature>
<dbReference type="PANTHER" id="PTHR38468:SF1">
    <property type="entry name" value="SLL0939 PROTEIN"/>
    <property type="match status" value="1"/>
</dbReference>
<dbReference type="AlphaFoldDB" id="A0A0H4X675"/>
<feature type="transmembrane region" description="Helical" evidence="2">
    <location>
        <begin position="81"/>
        <end position="102"/>
    </location>
</feature>
<dbReference type="EMBL" id="CP012109">
    <property type="protein sequence ID" value="AKQ63377.1"/>
    <property type="molecule type" value="Genomic_DNA"/>
</dbReference>
<feature type="compositionally biased region" description="Pro residues" evidence="1">
    <location>
        <begin position="118"/>
        <end position="144"/>
    </location>
</feature>
<proteinExistence type="predicted"/>
<dbReference type="KEGG" id="mym:A176_000289"/>
<protein>
    <recommendedName>
        <fullName evidence="5">DUF1622 domain-containing protein</fullName>
    </recommendedName>
</protein>
<evidence type="ECO:0008006" key="5">
    <source>
        <dbReference type="Google" id="ProtNLM"/>
    </source>
</evidence>
<feature type="transmembrane region" description="Helical" evidence="2">
    <location>
        <begin position="16"/>
        <end position="36"/>
    </location>
</feature>
<keyword evidence="4" id="KW-1185">Reference proteome</keyword>
<dbReference type="Pfam" id="PF07784">
    <property type="entry name" value="DUF1622"/>
    <property type="match status" value="1"/>
</dbReference>
<keyword evidence="2" id="KW-0812">Transmembrane</keyword>
<evidence type="ECO:0000256" key="1">
    <source>
        <dbReference type="SAM" id="MobiDB-lite"/>
    </source>
</evidence>
<accession>A0A0H4X675</accession>
<organism evidence="3 4">
    <name type="scientific">Pseudomyxococcus hansupus</name>
    <dbReference type="NCBI Taxonomy" id="1297742"/>
    <lineage>
        <taxon>Bacteria</taxon>
        <taxon>Pseudomonadati</taxon>
        <taxon>Myxococcota</taxon>
        <taxon>Myxococcia</taxon>
        <taxon>Myxococcales</taxon>
        <taxon>Cystobacterineae</taxon>
        <taxon>Myxococcaceae</taxon>
        <taxon>Pseudomyxococcus</taxon>
    </lineage>
</organism>
<dbReference type="RefSeq" id="WP_002633267.1">
    <property type="nucleotide sequence ID" value="NZ_CP012109.1"/>
</dbReference>
<dbReference type="Proteomes" id="UP000009026">
    <property type="component" value="Chromosome"/>
</dbReference>
<dbReference type="InterPro" id="IPR012427">
    <property type="entry name" value="DUF1622"/>
</dbReference>
<keyword evidence="2" id="KW-0472">Membrane</keyword>
<sequence length="144" mass="15808">MEARFLVSLAAELMEWAGVGSMVLGALFALWMLATGKRLPGGETYRRFRLNLGRAILLGLEFLVAADIIRTVSQRPTLEGVLVLGLIVLIRTFLSFTLTVELEGRWPWQPREEESTAPAPPTSPPASPHHPAPPPPDAPRPVKH</sequence>
<dbReference type="eggNOG" id="COG4828">
    <property type="taxonomic scope" value="Bacteria"/>
</dbReference>
<name>A0A0H4X675_9BACT</name>